<evidence type="ECO:0000313" key="2">
    <source>
        <dbReference type="Proteomes" id="UP000597459"/>
    </source>
</evidence>
<dbReference type="AlphaFoldDB" id="A0A967B6Z7"/>
<organism evidence="1 2">
    <name type="scientific">Acetobacter estunensis</name>
    <dbReference type="NCBI Taxonomy" id="104097"/>
    <lineage>
        <taxon>Bacteria</taxon>
        <taxon>Pseudomonadati</taxon>
        <taxon>Pseudomonadota</taxon>
        <taxon>Alphaproteobacteria</taxon>
        <taxon>Acetobacterales</taxon>
        <taxon>Acetobacteraceae</taxon>
        <taxon>Acetobacter</taxon>
    </lineage>
</organism>
<comment type="caution">
    <text evidence="1">The sequence shown here is derived from an EMBL/GenBank/DDBJ whole genome shotgun (WGS) entry which is preliminary data.</text>
</comment>
<proteinExistence type="predicted"/>
<dbReference type="RefSeq" id="WP_166313482.1">
    <property type="nucleotide sequence ID" value="NZ_WOTH01000007.1"/>
</dbReference>
<keyword evidence="2" id="KW-1185">Reference proteome</keyword>
<sequence>MTPDIHVKRVYDPASPDDGQRILVDRLWPRGLSREKAALTAWDKEIAPSTDLRQWFAHDPAKWGEFISRYRTELAANTQAVDELLARAREGCVTLLFGARDTQHNEAIVLADWLRSHLSRTK</sequence>
<dbReference type="PANTHER" id="PTHR36849:SF1">
    <property type="entry name" value="CYTOPLASMIC PROTEIN"/>
    <property type="match status" value="1"/>
</dbReference>
<reference evidence="1" key="1">
    <citation type="submission" date="2019-11" db="EMBL/GenBank/DDBJ databases">
        <title>Description of new Acetobacter species.</title>
        <authorList>
            <person name="Cleenwerck I."/>
            <person name="Sombolestani A.S."/>
        </authorList>
    </citation>
    <scope>NUCLEOTIDE SEQUENCE</scope>
    <source>
        <strain evidence="1">LMG 1626</strain>
    </source>
</reference>
<dbReference type="EMBL" id="WOTH01000007">
    <property type="protein sequence ID" value="NHO53336.1"/>
    <property type="molecule type" value="Genomic_DNA"/>
</dbReference>
<protein>
    <submittedName>
        <fullName evidence="1">DUF488 family protein</fullName>
    </submittedName>
</protein>
<dbReference type="Proteomes" id="UP000597459">
    <property type="component" value="Unassembled WGS sequence"/>
</dbReference>
<accession>A0A967B6Z7</accession>
<dbReference type="InterPro" id="IPR052552">
    <property type="entry name" value="YeaO-like"/>
</dbReference>
<dbReference type="Pfam" id="PF22752">
    <property type="entry name" value="DUF488-N3i"/>
    <property type="match status" value="1"/>
</dbReference>
<gene>
    <name evidence="1" type="ORF">GOB87_05085</name>
</gene>
<name>A0A967B6Z7_9PROT</name>
<dbReference type="PANTHER" id="PTHR36849">
    <property type="entry name" value="CYTOPLASMIC PROTEIN-RELATED"/>
    <property type="match status" value="1"/>
</dbReference>
<evidence type="ECO:0000313" key="1">
    <source>
        <dbReference type="EMBL" id="NHO53336.1"/>
    </source>
</evidence>